<accession>A0A7R8WB08</accession>
<reference evidence="4" key="1">
    <citation type="submission" date="2020-11" db="EMBL/GenBank/DDBJ databases">
        <authorList>
            <person name="Tran Van P."/>
        </authorList>
    </citation>
    <scope>NUCLEOTIDE SEQUENCE</scope>
</reference>
<feature type="compositionally biased region" description="Polar residues" evidence="1">
    <location>
        <begin position="356"/>
        <end position="366"/>
    </location>
</feature>
<feature type="region of interest" description="Disordered" evidence="1">
    <location>
        <begin position="83"/>
        <end position="122"/>
    </location>
</feature>
<feature type="compositionally biased region" description="Basic residues" evidence="1">
    <location>
        <begin position="313"/>
        <end position="336"/>
    </location>
</feature>
<feature type="region of interest" description="Disordered" evidence="1">
    <location>
        <begin position="310"/>
        <end position="384"/>
    </location>
</feature>
<dbReference type="AlphaFoldDB" id="A0A7R8WB08"/>
<name>A0A7R8WB08_9CRUS</name>
<keyword evidence="2" id="KW-0812">Transmembrane</keyword>
<feature type="compositionally biased region" description="Low complexity" evidence="1">
    <location>
        <begin position="337"/>
        <end position="346"/>
    </location>
</feature>
<proteinExistence type="predicted"/>
<evidence type="ECO:0000256" key="3">
    <source>
        <dbReference type="SAM" id="SignalP"/>
    </source>
</evidence>
<feature type="compositionally biased region" description="Low complexity" evidence="1">
    <location>
        <begin position="83"/>
        <end position="95"/>
    </location>
</feature>
<keyword evidence="3" id="KW-0732">Signal</keyword>
<protein>
    <submittedName>
        <fullName evidence="4">Uncharacterized protein</fullName>
    </submittedName>
</protein>
<feature type="compositionally biased region" description="Basic and acidic residues" evidence="1">
    <location>
        <begin position="99"/>
        <end position="118"/>
    </location>
</feature>
<evidence type="ECO:0000256" key="2">
    <source>
        <dbReference type="SAM" id="Phobius"/>
    </source>
</evidence>
<sequence>MSWIAGTLAVLLLICCQSRASFGDSVQNQILEASSDLRTAHAEFSHWLSSREGVANTEVGVLLSKLNPLLEGGARELLKRAAAASAKKPKPAAGGVKEGGAKEGAEKAKEAKENRGDQDQVGQFIREIKDQRNRFLESALQLSNDIHAEKPKLDERAKKSESEAIGTLMKQIKEQRNKFVDAALQLTNDVNARPLLEKVSEVNKNIHNLLRTVDNVLLKSLQSRAQEDKDDSFFGSLLSGFQDAPPMEDGAPPLPEEPPKRRLPTWVIWMLIFCMTIFMILMGVLIYCLIAMGYCDACFNLRTPIVTGAPGGGHHHHHSHSSGGEKKKKKKKKSKQKSGSSSTTSTKKSKKKSGSNVAKSKTSAVSKTGGPRHGGMDSLNPAQSTPTVTEYVFDCRSIFENGIFPRRG</sequence>
<gene>
    <name evidence="4" type="ORF">CTOB1V02_LOCUS5574</name>
</gene>
<keyword evidence="2" id="KW-1133">Transmembrane helix</keyword>
<keyword evidence="2" id="KW-0472">Membrane</keyword>
<dbReference type="EMBL" id="OB661217">
    <property type="protein sequence ID" value="CAD7227674.1"/>
    <property type="molecule type" value="Genomic_DNA"/>
</dbReference>
<evidence type="ECO:0000256" key="1">
    <source>
        <dbReference type="SAM" id="MobiDB-lite"/>
    </source>
</evidence>
<feature type="chain" id="PRO_5043568532" evidence="3">
    <location>
        <begin position="24"/>
        <end position="408"/>
    </location>
</feature>
<feature type="signal peptide" evidence="3">
    <location>
        <begin position="1"/>
        <end position="23"/>
    </location>
</feature>
<evidence type="ECO:0000313" key="4">
    <source>
        <dbReference type="EMBL" id="CAD7227674.1"/>
    </source>
</evidence>
<organism evidence="4">
    <name type="scientific">Cyprideis torosa</name>
    <dbReference type="NCBI Taxonomy" id="163714"/>
    <lineage>
        <taxon>Eukaryota</taxon>
        <taxon>Metazoa</taxon>
        <taxon>Ecdysozoa</taxon>
        <taxon>Arthropoda</taxon>
        <taxon>Crustacea</taxon>
        <taxon>Oligostraca</taxon>
        <taxon>Ostracoda</taxon>
        <taxon>Podocopa</taxon>
        <taxon>Podocopida</taxon>
        <taxon>Cytherocopina</taxon>
        <taxon>Cytheroidea</taxon>
        <taxon>Cytherideidae</taxon>
        <taxon>Cyprideis</taxon>
    </lineage>
</organism>
<feature type="transmembrane region" description="Helical" evidence="2">
    <location>
        <begin position="266"/>
        <end position="292"/>
    </location>
</feature>